<dbReference type="InterPro" id="IPR048279">
    <property type="entry name" value="MdtK-like"/>
</dbReference>
<dbReference type="RefSeq" id="WP_044634286.1">
    <property type="nucleotide sequence ID" value="NZ_CDNC01000001.1"/>
</dbReference>
<dbReference type="InterPro" id="IPR002528">
    <property type="entry name" value="MATE_fam"/>
</dbReference>
<evidence type="ECO:0000256" key="3">
    <source>
        <dbReference type="ARBA" id="ARBA00022449"/>
    </source>
</evidence>
<evidence type="ECO:0000256" key="5">
    <source>
        <dbReference type="ARBA" id="ARBA00022692"/>
    </source>
</evidence>
<dbReference type="PANTHER" id="PTHR43298">
    <property type="entry name" value="MULTIDRUG RESISTANCE PROTEIN NORM-RELATED"/>
    <property type="match status" value="1"/>
</dbReference>
<keyword evidence="7" id="KW-0406">Ion transport</keyword>
<evidence type="ECO:0000313" key="10">
    <source>
        <dbReference type="EMBL" id="CEM60628.1"/>
    </source>
</evidence>
<keyword evidence="4" id="KW-1003">Cell membrane</keyword>
<keyword evidence="6" id="KW-1133">Transmembrane helix</keyword>
<evidence type="ECO:0000256" key="6">
    <source>
        <dbReference type="ARBA" id="ARBA00022989"/>
    </source>
</evidence>
<evidence type="ECO:0000256" key="4">
    <source>
        <dbReference type="ARBA" id="ARBA00022475"/>
    </source>
</evidence>
<dbReference type="GO" id="GO:0006811">
    <property type="term" value="P:monoatomic ion transport"/>
    <property type="evidence" value="ECO:0007669"/>
    <property type="project" value="UniProtKB-KW"/>
</dbReference>
<comment type="subcellular location">
    <subcellularLocation>
        <location evidence="1">Cell membrane</location>
        <topology evidence="1">Multi-pass membrane protein</topology>
    </subcellularLocation>
</comment>
<keyword evidence="2" id="KW-0813">Transport</keyword>
<dbReference type="Pfam" id="PF01554">
    <property type="entry name" value="MatE"/>
    <property type="match status" value="2"/>
</dbReference>
<evidence type="ECO:0000256" key="2">
    <source>
        <dbReference type="ARBA" id="ARBA00022448"/>
    </source>
</evidence>
<evidence type="ECO:0000256" key="1">
    <source>
        <dbReference type="ARBA" id="ARBA00004651"/>
    </source>
</evidence>
<evidence type="ECO:0000256" key="9">
    <source>
        <dbReference type="ARBA" id="ARBA00031636"/>
    </source>
</evidence>
<protein>
    <recommendedName>
        <fullName evidence="9">Multidrug-efflux transporter</fullName>
    </recommendedName>
</protein>
<sequence>MKDLTVGNELKAITLFSLPLLLGNIFQQLYNIVDSVVVGQFIGSHALAAVGQSFPIIFIFISLIMGFTMAANILLAQFYGARQIEQVKKVIHTTIIILFWCGIVISVLGYITTPWTLRIIHTPPEIYPSAVEYLQIIFIGMLFTFGYNGYAALLRGFGDSKTPLYGLIISTILNIILDLLFVAVFHWGVKGAAWATIISQGVAMFWLIAYAQIKIKEMQVNFFKLRFDKAICSDSIKLGLPSGIQQALVGAGLTAMTSIVNTFGADAAAAYAAVGKLDSFAVMPAINIGMAISSFTGQNLGAKKTDRVRRGLRSSLFLGCIAVGISVLIILTFASFFLRIFGVNDEALKIGLSYLKIVAPGYILQSTMFIVGGVIRGAGDTLFAMISTLLAMWLVRVPLAYALSPHLSYNGVWLAIVIGFAIGCAANILYYFFGPWRKRAEKILRMGER</sequence>
<evidence type="ECO:0000256" key="8">
    <source>
        <dbReference type="ARBA" id="ARBA00023136"/>
    </source>
</evidence>
<dbReference type="NCBIfam" id="TIGR00797">
    <property type="entry name" value="matE"/>
    <property type="match status" value="1"/>
</dbReference>
<dbReference type="PANTHER" id="PTHR43298:SF2">
    <property type="entry name" value="FMN_FAD EXPORTER YEEO-RELATED"/>
    <property type="match status" value="1"/>
</dbReference>
<name>A0A0B7GQC0_TREPH</name>
<dbReference type="OrthoDB" id="9806302at2"/>
<dbReference type="CDD" id="cd13138">
    <property type="entry name" value="MATE_yoeA_like"/>
    <property type="match status" value="1"/>
</dbReference>
<dbReference type="InterPro" id="IPR050222">
    <property type="entry name" value="MATE_MdtK"/>
</dbReference>
<dbReference type="AlphaFoldDB" id="A0A0B7GQC0"/>
<dbReference type="GO" id="GO:0015297">
    <property type="term" value="F:antiporter activity"/>
    <property type="evidence" value="ECO:0007669"/>
    <property type="project" value="UniProtKB-KW"/>
</dbReference>
<keyword evidence="5" id="KW-0812">Transmembrane</keyword>
<proteinExistence type="predicted"/>
<dbReference type="PIRSF" id="PIRSF006603">
    <property type="entry name" value="DinF"/>
    <property type="match status" value="1"/>
</dbReference>
<reference evidence="11" key="1">
    <citation type="submission" date="2015-01" db="EMBL/GenBank/DDBJ databases">
        <authorList>
            <person name="Manzoor Shahid"/>
            <person name="Zubair Saima"/>
        </authorList>
    </citation>
    <scope>NUCLEOTIDE SEQUENCE [LARGE SCALE GENOMIC DNA]</scope>
    <source>
        <strain evidence="11">V1</strain>
    </source>
</reference>
<evidence type="ECO:0000256" key="7">
    <source>
        <dbReference type="ARBA" id="ARBA00023065"/>
    </source>
</evidence>
<keyword evidence="3" id="KW-0050">Antiport</keyword>
<dbReference type="GeneID" id="57753756"/>
<evidence type="ECO:0000313" key="11">
    <source>
        <dbReference type="Proteomes" id="UP000042527"/>
    </source>
</evidence>
<organism evidence="10 11">
    <name type="scientific">Treponema phagedenis</name>
    <dbReference type="NCBI Taxonomy" id="162"/>
    <lineage>
        <taxon>Bacteria</taxon>
        <taxon>Pseudomonadati</taxon>
        <taxon>Spirochaetota</taxon>
        <taxon>Spirochaetia</taxon>
        <taxon>Spirochaetales</taxon>
        <taxon>Treponemataceae</taxon>
        <taxon>Treponema</taxon>
    </lineage>
</organism>
<dbReference type="GO" id="GO:0005886">
    <property type="term" value="C:plasma membrane"/>
    <property type="evidence" value="ECO:0007669"/>
    <property type="project" value="UniProtKB-SubCell"/>
</dbReference>
<dbReference type="GO" id="GO:0042910">
    <property type="term" value="F:xenobiotic transmembrane transporter activity"/>
    <property type="evidence" value="ECO:0007669"/>
    <property type="project" value="InterPro"/>
</dbReference>
<keyword evidence="11" id="KW-1185">Reference proteome</keyword>
<dbReference type="Proteomes" id="UP000042527">
    <property type="component" value="Unassembled WGS sequence"/>
</dbReference>
<accession>A0A0B7GQC0</accession>
<gene>
    <name evidence="10" type="ORF">TPHV1_10296</name>
</gene>
<keyword evidence="8" id="KW-0472">Membrane</keyword>
<dbReference type="EMBL" id="CDNC01000001">
    <property type="protein sequence ID" value="CEM60628.1"/>
    <property type="molecule type" value="Genomic_DNA"/>
</dbReference>